<keyword evidence="2" id="KW-1185">Reference proteome</keyword>
<comment type="caution">
    <text evidence="1">The sequence shown here is derived from an EMBL/GenBank/DDBJ whole genome shotgun (WGS) entry which is preliminary data.</text>
</comment>
<name>A0A433XBV0_9HYPH</name>
<gene>
    <name evidence="1" type="ORF">EMQ25_10695</name>
</gene>
<dbReference type="AlphaFoldDB" id="A0A433XBV0"/>
<evidence type="ECO:0000313" key="1">
    <source>
        <dbReference type="EMBL" id="RUT31460.1"/>
    </source>
</evidence>
<evidence type="ECO:0000313" key="2">
    <source>
        <dbReference type="Proteomes" id="UP000281547"/>
    </source>
</evidence>
<dbReference type="SUPFAM" id="SSF50199">
    <property type="entry name" value="Staphylococcal nuclease"/>
    <property type="match status" value="1"/>
</dbReference>
<dbReference type="EMBL" id="RZNJ01000003">
    <property type="protein sequence ID" value="RUT31460.1"/>
    <property type="molecule type" value="Genomic_DNA"/>
</dbReference>
<dbReference type="Proteomes" id="UP000281547">
    <property type="component" value="Unassembled WGS sequence"/>
</dbReference>
<reference evidence="1 2" key="1">
    <citation type="journal article" date="2016" name="Int. J. Syst. Evol. Microbiol.">
        <title>Arsenicitalea aurantiaca gen. nov., sp. nov., a new member of the family Hyphomicrobiaceae, isolated from high-arsenic sediment.</title>
        <authorList>
            <person name="Mu Y."/>
            <person name="Zhou L."/>
            <person name="Zeng X.C."/>
            <person name="Liu L."/>
            <person name="Pan Y."/>
            <person name="Chen X."/>
            <person name="Wang J."/>
            <person name="Li S."/>
            <person name="Li W.J."/>
            <person name="Wang Y."/>
        </authorList>
    </citation>
    <scope>NUCLEOTIDE SEQUENCE [LARGE SCALE GENOMIC DNA]</scope>
    <source>
        <strain evidence="1 2">42-50</strain>
    </source>
</reference>
<dbReference type="Gene3D" id="2.40.50.90">
    <property type="match status" value="1"/>
</dbReference>
<protein>
    <submittedName>
        <fullName evidence="1">Thermonuclease family protein</fullName>
    </submittedName>
</protein>
<proteinExistence type="predicted"/>
<sequence length="137" mass="15007">MELGLPSMALQQVQPRLEQAAEARFTLCAGPRHDNCVIDGDTIRHGGNSIRIADINTPEARGYQCAAEAVLARQASLRLLDLLAEGPFEIRPTGSRDTDIYGRQLRVLVRDGQSLGMQLVAEGLAHPWEGSRRSWCG</sequence>
<dbReference type="OrthoDB" id="7469880at2"/>
<dbReference type="InterPro" id="IPR035437">
    <property type="entry name" value="SNase_OB-fold_sf"/>
</dbReference>
<accession>A0A433XBV0</accession>
<organism evidence="1 2">
    <name type="scientific">Arsenicitalea aurantiaca</name>
    <dbReference type="NCBI Taxonomy" id="1783274"/>
    <lineage>
        <taxon>Bacteria</taxon>
        <taxon>Pseudomonadati</taxon>
        <taxon>Pseudomonadota</taxon>
        <taxon>Alphaproteobacteria</taxon>
        <taxon>Hyphomicrobiales</taxon>
        <taxon>Devosiaceae</taxon>
        <taxon>Arsenicitalea</taxon>
    </lineage>
</organism>